<protein>
    <submittedName>
        <fullName evidence="1">Uncharacterized protein</fullName>
    </submittedName>
</protein>
<accession>A0A074ZQS1</accession>
<dbReference type="Proteomes" id="UP000054324">
    <property type="component" value="Unassembled WGS sequence"/>
</dbReference>
<evidence type="ECO:0000313" key="1">
    <source>
        <dbReference type="EMBL" id="KER29758.1"/>
    </source>
</evidence>
<organism evidence="1 2">
    <name type="scientific">Opisthorchis viverrini</name>
    <name type="common">Southeast Asian liver fluke</name>
    <dbReference type="NCBI Taxonomy" id="6198"/>
    <lineage>
        <taxon>Eukaryota</taxon>
        <taxon>Metazoa</taxon>
        <taxon>Spiralia</taxon>
        <taxon>Lophotrochozoa</taxon>
        <taxon>Platyhelminthes</taxon>
        <taxon>Trematoda</taxon>
        <taxon>Digenea</taxon>
        <taxon>Opisthorchiida</taxon>
        <taxon>Opisthorchiata</taxon>
        <taxon>Opisthorchiidae</taxon>
        <taxon>Opisthorchis</taxon>
    </lineage>
</organism>
<gene>
    <name evidence="1" type="ORF">T265_03669</name>
</gene>
<dbReference type="RefSeq" id="XP_009166475.1">
    <property type="nucleotide sequence ID" value="XM_009168211.1"/>
</dbReference>
<dbReference type="EMBL" id="KL596672">
    <property type="protein sequence ID" value="KER29758.1"/>
    <property type="molecule type" value="Genomic_DNA"/>
</dbReference>
<dbReference type="CTD" id="20317856"/>
<dbReference type="GeneID" id="20317856"/>
<proteinExistence type="predicted"/>
<keyword evidence="2" id="KW-1185">Reference proteome</keyword>
<dbReference type="AlphaFoldDB" id="A0A074ZQS1"/>
<name>A0A074ZQS1_OPIVI</name>
<sequence length="73" mass="8372">MYKNHHERHGLINCEMQGNGSQKTLNVGEKRLVHQTQQGLIIKLVFLWEIRMVNGQITSPPERSTTNSEDSVN</sequence>
<evidence type="ECO:0000313" key="2">
    <source>
        <dbReference type="Proteomes" id="UP000054324"/>
    </source>
</evidence>
<reference evidence="1 2" key="1">
    <citation type="submission" date="2013-11" db="EMBL/GenBank/DDBJ databases">
        <title>Opisthorchis viverrini - life in the bile duct.</title>
        <authorList>
            <person name="Young N.D."/>
            <person name="Nagarajan N."/>
            <person name="Lin S.J."/>
            <person name="Korhonen P.K."/>
            <person name="Jex A.R."/>
            <person name="Hall R.S."/>
            <person name="Safavi-Hemami H."/>
            <person name="Kaewkong W."/>
            <person name="Bertrand D."/>
            <person name="Gao S."/>
            <person name="Seet Q."/>
            <person name="Wongkham S."/>
            <person name="Teh B.T."/>
            <person name="Wongkham C."/>
            <person name="Intapan P.M."/>
            <person name="Maleewong W."/>
            <person name="Yang X."/>
            <person name="Hu M."/>
            <person name="Wang Z."/>
            <person name="Hofmann A."/>
            <person name="Sternberg P.W."/>
            <person name="Tan P."/>
            <person name="Wang J."/>
            <person name="Gasser R.B."/>
        </authorList>
    </citation>
    <scope>NUCLEOTIDE SEQUENCE [LARGE SCALE GENOMIC DNA]</scope>
</reference>
<dbReference type="KEGG" id="ovi:T265_03669"/>